<feature type="domain" description="AAA+ ATPase" evidence="2">
    <location>
        <begin position="26"/>
        <end position="166"/>
    </location>
</feature>
<dbReference type="InterPro" id="IPR003959">
    <property type="entry name" value="ATPase_AAA_core"/>
</dbReference>
<evidence type="ECO:0000256" key="1">
    <source>
        <dbReference type="ARBA" id="ARBA00022705"/>
    </source>
</evidence>
<dbReference type="CDD" id="cd00009">
    <property type="entry name" value="AAA"/>
    <property type="match status" value="1"/>
</dbReference>
<proteinExistence type="predicted"/>
<accession>A0AAW2H894</accession>
<comment type="caution">
    <text evidence="3">The sequence shown here is derived from an EMBL/GenBank/DDBJ whole genome shotgun (WGS) entry which is preliminary data.</text>
</comment>
<dbReference type="InterPro" id="IPR050311">
    <property type="entry name" value="ORC1/CDC6"/>
</dbReference>
<dbReference type="Pfam" id="PF00004">
    <property type="entry name" value="AAA"/>
    <property type="match status" value="1"/>
</dbReference>
<evidence type="ECO:0000259" key="2">
    <source>
        <dbReference type="SMART" id="SM00382"/>
    </source>
</evidence>
<sequence>MEAVKVRERESRMLAEHLRAFMDDGHGSVVYISGVPGSGKTYTVQKVLCSMLPDHVYVNCAEVGGRRSRVYRLIYEGIRCAKKKRGGYLESISLHLAECRELHCIFIDEIDMLMNRKQDILYNIFDLPYTRDSKLMILAVSNTMNLPEKFFDPKRGSVELATKRIGAISGDVRKLLNVIERAKESPKKDITIHDVDETMQAMYKPLYYMFLQSLSVHQKLVLFVLGTDSSAKTTDVYHRLKMRCGLRGLRTPDFFGFMDVLHTLHACQILELRRNASEVRLVLLPQEIHNALRSDKEYSAF</sequence>
<protein>
    <recommendedName>
        <fullName evidence="2">AAA+ ATPase domain-containing protein</fullName>
    </recommendedName>
</protein>
<dbReference type="GO" id="GO:0033314">
    <property type="term" value="P:mitotic DNA replication checkpoint signaling"/>
    <property type="evidence" value="ECO:0007669"/>
    <property type="project" value="TreeGrafter"/>
</dbReference>
<organism evidence="3">
    <name type="scientific">Menopon gallinae</name>
    <name type="common">poultry shaft louse</name>
    <dbReference type="NCBI Taxonomy" id="328185"/>
    <lineage>
        <taxon>Eukaryota</taxon>
        <taxon>Metazoa</taxon>
        <taxon>Ecdysozoa</taxon>
        <taxon>Arthropoda</taxon>
        <taxon>Hexapoda</taxon>
        <taxon>Insecta</taxon>
        <taxon>Pterygota</taxon>
        <taxon>Neoptera</taxon>
        <taxon>Paraneoptera</taxon>
        <taxon>Psocodea</taxon>
        <taxon>Troctomorpha</taxon>
        <taxon>Phthiraptera</taxon>
        <taxon>Amblycera</taxon>
        <taxon>Menoponidae</taxon>
        <taxon>Menopon</taxon>
    </lineage>
</organism>
<dbReference type="PANTHER" id="PTHR10763">
    <property type="entry name" value="CELL DIVISION CONTROL PROTEIN 6-RELATED"/>
    <property type="match status" value="1"/>
</dbReference>
<reference evidence="3" key="1">
    <citation type="journal article" date="2024" name="Gigascience">
        <title>Chromosome-level genome of the poultry shaft louse Menopon gallinae provides insight into the host-switching and adaptive evolution of parasitic lice.</title>
        <authorList>
            <person name="Xu Y."/>
            <person name="Ma L."/>
            <person name="Liu S."/>
            <person name="Liang Y."/>
            <person name="Liu Q."/>
            <person name="He Z."/>
            <person name="Tian L."/>
            <person name="Duan Y."/>
            <person name="Cai W."/>
            <person name="Li H."/>
            <person name="Song F."/>
        </authorList>
    </citation>
    <scope>NUCLEOTIDE SEQUENCE</scope>
    <source>
        <strain evidence="3">Cailab_2023a</strain>
    </source>
</reference>
<dbReference type="SMART" id="SM00382">
    <property type="entry name" value="AAA"/>
    <property type="match status" value="1"/>
</dbReference>
<dbReference type="Gene3D" id="3.40.50.300">
    <property type="entry name" value="P-loop containing nucleotide triphosphate hydrolases"/>
    <property type="match status" value="1"/>
</dbReference>
<dbReference type="InterPro" id="IPR027417">
    <property type="entry name" value="P-loop_NTPase"/>
</dbReference>
<dbReference type="GO" id="GO:0005664">
    <property type="term" value="C:nuclear origin of replication recognition complex"/>
    <property type="evidence" value="ECO:0007669"/>
    <property type="project" value="TreeGrafter"/>
</dbReference>
<dbReference type="GO" id="GO:0006270">
    <property type="term" value="P:DNA replication initiation"/>
    <property type="evidence" value="ECO:0007669"/>
    <property type="project" value="TreeGrafter"/>
</dbReference>
<gene>
    <name evidence="3" type="ORF">PYX00_011604</name>
</gene>
<dbReference type="PANTHER" id="PTHR10763:SF26">
    <property type="entry name" value="CELL DIVISION CONTROL PROTEIN 6 HOMOLOG"/>
    <property type="match status" value="1"/>
</dbReference>
<dbReference type="InterPro" id="IPR003593">
    <property type="entry name" value="AAA+_ATPase"/>
</dbReference>
<dbReference type="GO" id="GO:0016887">
    <property type="term" value="F:ATP hydrolysis activity"/>
    <property type="evidence" value="ECO:0007669"/>
    <property type="project" value="InterPro"/>
</dbReference>
<dbReference type="SUPFAM" id="SSF52540">
    <property type="entry name" value="P-loop containing nucleoside triphosphate hydrolases"/>
    <property type="match status" value="1"/>
</dbReference>
<keyword evidence="1" id="KW-0235">DNA replication</keyword>
<evidence type="ECO:0000313" key="3">
    <source>
        <dbReference type="EMBL" id="KAL0265887.1"/>
    </source>
</evidence>
<dbReference type="GO" id="GO:0005524">
    <property type="term" value="F:ATP binding"/>
    <property type="evidence" value="ECO:0007669"/>
    <property type="project" value="UniProtKB-KW"/>
</dbReference>
<dbReference type="GO" id="GO:0003688">
    <property type="term" value="F:DNA replication origin binding"/>
    <property type="evidence" value="ECO:0007669"/>
    <property type="project" value="TreeGrafter"/>
</dbReference>
<dbReference type="AlphaFoldDB" id="A0AAW2H894"/>
<name>A0AAW2H894_9NEOP</name>
<dbReference type="EMBL" id="JARGDH010000006">
    <property type="protein sequence ID" value="KAL0265887.1"/>
    <property type="molecule type" value="Genomic_DNA"/>
</dbReference>